<name>A0A644X5T9_9ZZZZ</name>
<keyword evidence="6 9" id="KW-1133">Transmembrane helix</keyword>
<protein>
    <submittedName>
        <fullName evidence="10">Protein translocase subunit SecE</fullName>
    </submittedName>
</protein>
<dbReference type="GO" id="GO:0006886">
    <property type="term" value="P:intracellular protein transport"/>
    <property type="evidence" value="ECO:0007669"/>
    <property type="project" value="InterPro"/>
</dbReference>
<evidence type="ECO:0000256" key="5">
    <source>
        <dbReference type="ARBA" id="ARBA00022927"/>
    </source>
</evidence>
<proteinExistence type="inferred from homology"/>
<feature type="transmembrane region" description="Helical" evidence="9">
    <location>
        <begin position="36"/>
        <end position="57"/>
    </location>
</feature>
<dbReference type="AlphaFoldDB" id="A0A644X5T9"/>
<evidence type="ECO:0000256" key="7">
    <source>
        <dbReference type="ARBA" id="ARBA00023010"/>
    </source>
</evidence>
<dbReference type="GO" id="GO:0006605">
    <property type="term" value="P:protein targeting"/>
    <property type="evidence" value="ECO:0007669"/>
    <property type="project" value="InterPro"/>
</dbReference>
<evidence type="ECO:0000256" key="4">
    <source>
        <dbReference type="ARBA" id="ARBA00022692"/>
    </source>
</evidence>
<dbReference type="EMBL" id="VSSQ01001793">
    <property type="protein sequence ID" value="MPM11168.1"/>
    <property type="molecule type" value="Genomic_DNA"/>
</dbReference>
<evidence type="ECO:0000256" key="2">
    <source>
        <dbReference type="ARBA" id="ARBA00022448"/>
    </source>
</evidence>
<dbReference type="HAMAP" id="MF_00422">
    <property type="entry name" value="SecE"/>
    <property type="match status" value="1"/>
</dbReference>
<dbReference type="GO" id="GO:0008320">
    <property type="term" value="F:protein transmembrane transporter activity"/>
    <property type="evidence" value="ECO:0007669"/>
    <property type="project" value="InterPro"/>
</dbReference>
<keyword evidence="3" id="KW-1003">Cell membrane</keyword>
<keyword evidence="2" id="KW-0813">Transport</keyword>
<accession>A0A644X5T9</accession>
<dbReference type="GO" id="GO:0005886">
    <property type="term" value="C:plasma membrane"/>
    <property type="evidence" value="ECO:0007669"/>
    <property type="project" value="TreeGrafter"/>
</dbReference>
<keyword evidence="7" id="KW-0811">Translocation</keyword>
<keyword evidence="5" id="KW-0653">Protein transport</keyword>
<keyword evidence="8 9" id="KW-0472">Membrane</keyword>
<organism evidence="10">
    <name type="scientific">bioreactor metagenome</name>
    <dbReference type="NCBI Taxonomy" id="1076179"/>
    <lineage>
        <taxon>unclassified sequences</taxon>
        <taxon>metagenomes</taxon>
        <taxon>ecological metagenomes</taxon>
    </lineage>
</organism>
<evidence type="ECO:0000256" key="8">
    <source>
        <dbReference type="ARBA" id="ARBA00023136"/>
    </source>
</evidence>
<dbReference type="PANTHER" id="PTHR33910:SF1">
    <property type="entry name" value="PROTEIN TRANSLOCASE SUBUNIT SECE"/>
    <property type="match status" value="1"/>
</dbReference>
<dbReference type="PROSITE" id="PS01067">
    <property type="entry name" value="SECE_SEC61G"/>
    <property type="match status" value="1"/>
</dbReference>
<dbReference type="InterPro" id="IPR005807">
    <property type="entry name" value="SecE_bac"/>
</dbReference>
<keyword evidence="4 9" id="KW-0812">Transmembrane</keyword>
<comment type="caution">
    <text evidence="10">The sequence shown here is derived from an EMBL/GenBank/DDBJ whole genome shotgun (WGS) entry which is preliminary data.</text>
</comment>
<evidence type="ECO:0000313" key="10">
    <source>
        <dbReference type="EMBL" id="MPM11168.1"/>
    </source>
</evidence>
<comment type="subcellular location">
    <subcellularLocation>
        <location evidence="1">Membrane</location>
    </subcellularLocation>
</comment>
<sequence>MNFVSKIKDWGSGVTGYFRNVRGELKKVQWPNKRETTVYSLLVVVFTVFVSLLIWLIDTIFSTLLSFII</sequence>
<dbReference type="InterPro" id="IPR038379">
    <property type="entry name" value="SecE_sf"/>
</dbReference>
<evidence type="ECO:0000256" key="9">
    <source>
        <dbReference type="SAM" id="Phobius"/>
    </source>
</evidence>
<dbReference type="Gene3D" id="1.20.5.1030">
    <property type="entry name" value="Preprotein translocase secy subunit"/>
    <property type="match status" value="1"/>
</dbReference>
<dbReference type="GO" id="GO:0043952">
    <property type="term" value="P:protein transport by the Sec complex"/>
    <property type="evidence" value="ECO:0007669"/>
    <property type="project" value="TreeGrafter"/>
</dbReference>
<dbReference type="InterPro" id="IPR001901">
    <property type="entry name" value="Translocase_SecE/Sec61-g"/>
</dbReference>
<evidence type="ECO:0000256" key="1">
    <source>
        <dbReference type="ARBA" id="ARBA00004370"/>
    </source>
</evidence>
<dbReference type="PANTHER" id="PTHR33910">
    <property type="entry name" value="PROTEIN TRANSLOCASE SUBUNIT SECE"/>
    <property type="match status" value="1"/>
</dbReference>
<reference evidence="10" key="1">
    <citation type="submission" date="2019-08" db="EMBL/GenBank/DDBJ databases">
        <authorList>
            <person name="Kucharzyk K."/>
            <person name="Murdoch R.W."/>
            <person name="Higgins S."/>
            <person name="Loffler F."/>
        </authorList>
    </citation>
    <scope>NUCLEOTIDE SEQUENCE</scope>
</reference>
<dbReference type="GO" id="GO:0009306">
    <property type="term" value="P:protein secretion"/>
    <property type="evidence" value="ECO:0007669"/>
    <property type="project" value="InterPro"/>
</dbReference>
<dbReference type="PRINTS" id="PR01650">
    <property type="entry name" value="SECETRNLCASE"/>
</dbReference>
<gene>
    <name evidence="10" type="primary">secE_14</name>
    <name evidence="10" type="ORF">SDC9_57507</name>
</gene>
<dbReference type="Pfam" id="PF00584">
    <property type="entry name" value="SecE"/>
    <property type="match status" value="1"/>
</dbReference>
<evidence type="ECO:0000256" key="3">
    <source>
        <dbReference type="ARBA" id="ARBA00022475"/>
    </source>
</evidence>
<evidence type="ECO:0000256" key="6">
    <source>
        <dbReference type="ARBA" id="ARBA00022989"/>
    </source>
</evidence>
<dbReference type="NCBIfam" id="TIGR00964">
    <property type="entry name" value="secE_bact"/>
    <property type="match status" value="1"/>
</dbReference>